<evidence type="ECO:0000313" key="6">
    <source>
        <dbReference type="Proteomes" id="UP000665020"/>
    </source>
</evidence>
<dbReference type="EMBL" id="CP046640">
    <property type="protein sequence ID" value="QTL96508.1"/>
    <property type="molecule type" value="Genomic_DNA"/>
</dbReference>
<dbReference type="Proteomes" id="UP000665020">
    <property type="component" value="Chromosome"/>
</dbReference>
<accession>A0A8A7KAF6</accession>
<dbReference type="PANTHER" id="PTHR43085:SF41">
    <property type="entry name" value="FRUCTOSELYSINE 6-KINASE"/>
    <property type="match status" value="1"/>
</dbReference>
<comment type="similarity">
    <text evidence="1">Belongs to the carbohydrate kinase PfkB family.</text>
</comment>
<feature type="domain" description="Carbohydrate kinase PfkB" evidence="4">
    <location>
        <begin position="21"/>
        <end position="265"/>
    </location>
</feature>
<evidence type="ECO:0000259" key="4">
    <source>
        <dbReference type="Pfam" id="PF00294"/>
    </source>
</evidence>
<evidence type="ECO:0000256" key="3">
    <source>
        <dbReference type="ARBA" id="ARBA00022777"/>
    </source>
</evidence>
<dbReference type="Pfam" id="PF00294">
    <property type="entry name" value="PfkB"/>
    <property type="match status" value="1"/>
</dbReference>
<keyword evidence="2" id="KW-0808">Transferase</keyword>
<organism evidence="5 6">
    <name type="scientific">Iocasia fonsfrigidae</name>
    <dbReference type="NCBI Taxonomy" id="2682810"/>
    <lineage>
        <taxon>Bacteria</taxon>
        <taxon>Bacillati</taxon>
        <taxon>Bacillota</taxon>
        <taxon>Clostridia</taxon>
        <taxon>Halanaerobiales</taxon>
        <taxon>Halanaerobiaceae</taxon>
        <taxon>Iocasia</taxon>
    </lineage>
</organism>
<evidence type="ECO:0000256" key="1">
    <source>
        <dbReference type="ARBA" id="ARBA00010688"/>
    </source>
</evidence>
<dbReference type="SUPFAM" id="SSF53613">
    <property type="entry name" value="Ribokinase-like"/>
    <property type="match status" value="1"/>
</dbReference>
<dbReference type="AlphaFoldDB" id="A0A8A7KAF6"/>
<name>A0A8A7KAF6_9FIRM</name>
<keyword evidence="6" id="KW-1185">Reference proteome</keyword>
<evidence type="ECO:0000256" key="2">
    <source>
        <dbReference type="ARBA" id="ARBA00022679"/>
    </source>
</evidence>
<keyword evidence="3" id="KW-0418">Kinase</keyword>
<protein>
    <submittedName>
        <fullName evidence="5">Fructoselysine 6-kinase</fullName>
    </submittedName>
</protein>
<reference evidence="5" key="1">
    <citation type="submission" date="2019-12" db="EMBL/GenBank/DDBJ databases">
        <authorList>
            <person name="zhang j."/>
            <person name="sun C.M."/>
        </authorList>
    </citation>
    <scope>NUCLEOTIDE SEQUENCE</scope>
    <source>
        <strain evidence="5">NS-1</strain>
    </source>
</reference>
<sequence>MVMKVIGLGDSVVDKYLDLNEMFPGGNALNFSVYAKKLGFDSAYMGILGDDEPGAHIIKTLKKYKIDISHCRVYKGETGYAEVNLDDGERVFVGGNKGGVLYENSFKIFQKDLEYLGDFDLIHTSCFSNIEESLEKLKKLNVPISFDFSSNISEHYLKEICPKIDFGIISCSNISVNETKNKLKTVVELGCDFALATRGEQGAYLYYQNEYFYQSAHKVVPLDTLGAGDSFLTSFLMDYMSKSNFSVEVIKKSLARAAKFAAETCLVNGAFGEGKKIN</sequence>
<dbReference type="PANTHER" id="PTHR43085">
    <property type="entry name" value="HEXOKINASE FAMILY MEMBER"/>
    <property type="match status" value="1"/>
</dbReference>
<gene>
    <name evidence="5" type="ORF">GM661_00255</name>
</gene>
<dbReference type="InterPro" id="IPR011611">
    <property type="entry name" value="PfkB_dom"/>
</dbReference>
<evidence type="ECO:0000313" key="5">
    <source>
        <dbReference type="EMBL" id="QTL96508.1"/>
    </source>
</evidence>
<dbReference type="InterPro" id="IPR050306">
    <property type="entry name" value="PfkB_Carbo_kinase"/>
</dbReference>
<dbReference type="GO" id="GO:0016301">
    <property type="term" value="F:kinase activity"/>
    <property type="evidence" value="ECO:0007669"/>
    <property type="project" value="UniProtKB-KW"/>
</dbReference>
<dbReference type="KEGG" id="ifn:GM661_00255"/>
<dbReference type="InterPro" id="IPR029056">
    <property type="entry name" value="Ribokinase-like"/>
</dbReference>
<dbReference type="Gene3D" id="3.40.1190.20">
    <property type="match status" value="1"/>
</dbReference>
<proteinExistence type="inferred from homology"/>